<feature type="region of interest" description="Disordered" evidence="1">
    <location>
        <begin position="146"/>
        <end position="204"/>
    </location>
</feature>
<evidence type="ECO:0000256" key="1">
    <source>
        <dbReference type="SAM" id="MobiDB-lite"/>
    </source>
</evidence>
<name>A0A2S4L799_9HYPO</name>
<dbReference type="PANTHER" id="PTHR40788:SF2">
    <property type="entry name" value="CLR5 DOMAIN-CONTAINING PROTEIN"/>
    <property type="match status" value="1"/>
</dbReference>
<evidence type="ECO:0000313" key="2">
    <source>
        <dbReference type="EMBL" id="POR38271.1"/>
    </source>
</evidence>
<gene>
    <name evidence="2" type="ORF">TPAR_01531</name>
</gene>
<dbReference type="PANTHER" id="PTHR40788">
    <property type="entry name" value="CLR5 DOMAIN-CONTAINING PROTEIN-RELATED"/>
    <property type="match status" value="1"/>
</dbReference>
<keyword evidence="3" id="KW-1185">Reference proteome</keyword>
<dbReference type="STRING" id="94208.A0A2S4L799"/>
<organism evidence="2 3">
    <name type="scientific">Tolypocladium paradoxum</name>
    <dbReference type="NCBI Taxonomy" id="94208"/>
    <lineage>
        <taxon>Eukaryota</taxon>
        <taxon>Fungi</taxon>
        <taxon>Dikarya</taxon>
        <taxon>Ascomycota</taxon>
        <taxon>Pezizomycotina</taxon>
        <taxon>Sordariomycetes</taxon>
        <taxon>Hypocreomycetidae</taxon>
        <taxon>Hypocreales</taxon>
        <taxon>Ophiocordycipitaceae</taxon>
        <taxon>Tolypocladium</taxon>
    </lineage>
</organism>
<dbReference type="EMBL" id="PKSG01000155">
    <property type="protein sequence ID" value="POR38271.1"/>
    <property type="molecule type" value="Genomic_DNA"/>
</dbReference>
<accession>A0A2S4L799</accession>
<evidence type="ECO:0000313" key="3">
    <source>
        <dbReference type="Proteomes" id="UP000237481"/>
    </source>
</evidence>
<dbReference type="OrthoDB" id="2922289at2759"/>
<dbReference type="AlphaFoldDB" id="A0A2S4L799"/>
<comment type="caution">
    <text evidence="2">The sequence shown here is derived from an EMBL/GenBank/DDBJ whole genome shotgun (WGS) entry which is preliminary data.</text>
</comment>
<reference evidence="2 3" key="1">
    <citation type="submission" date="2018-01" db="EMBL/GenBank/DDBJ databases">
        <title>Harnessing the power of phylogenomics to disentangle the directionality and signatures of interkingdom host jumping in the parasitic fungal genus Tolypocladium.</title>
        <authorList>
            <person name="Quandt C.A."/>
            <person name="Patterson W."/>
            <person name="Spatafora J.W."/>
        </authorList>
    </citation>
    <scope>NUCLEOTIDE SEQUENCE [LARGE SCALE GENOMIC DNA]</scope>
    <source>
        <strain evidence="2 3">NRBC 100945</strain>
    </source>
</reference>
<proteinExistence type="predicted"/>
<sequence length="235" mass="26429">MVHRPDFDAFRKECPQQRDLGTKNRDYSMWPYINQEDLVRPKTLLLLLNAQARHPPCEFAAADREAMHFGTVTKALVPIFLNEYTIERAIGNLSIISQCMSQLDLFQPWARSFKDNRADKKAAIQRQFAERTKLWAKIMAALQDKDLPSTTPEKQGDGSGSSQHVPTKTKTKTRGQSSQDIAPVATARSTEPAAPDQPPLIPLDARANKVFRTLYFDPAVTSCPARSRRTTSSTQ</sequence>
<dbReference type="Proteomes" id="UP000237481">
    <property type="component" value="Unassembled WGS sequence"/>
</dbReference>
<protein>
    <submittedName>
        <fullName evidence="2">Uncharacterized protein</fullName>
    </submittedName>
</protein>